<dbReference type="GO" id="GO:0006506">
    <property type="term" value="P:GPI anchor biosynthetic process"/>
    <property type="evidence" value="ECO:0007669"/>
    <property type="project" value="UniProtKB-UniPathway"/>
</dbReference>
<evidence type="ECO:0000256" key="6">
    <source>
        <dbReference type="ARBA" id="ARBA00022679"/>
    </source>
</evidence>
<feature type="transmembrane region" description="Helical" evidence="12">
    <location>
        <begin position="756"/>
        <end position="774"/>
    </location>
</feature>
<keyword evidence="10 12" id="KW-0472">Membrane</keyword>
<evidence type="ECO:0000256" key="3">
    <source>
        <dbReference type="ARBA" id="ARBA00008400"/>
    </source>
</evidence>
<evidence type="ECO:0000256" key="1">
    <source>
        <dbReference type="ARBA" id="ARBA00004477"/>
    </source>
</evidence>
<keyword evidence="9 12" id="KW-1133">Transmembrane helix</keyword>
<feature type="transmembrane region" description="Helical" evidence="12">
    <location>
        <begin position="419"/>
        <end position="440"/>
    </location>
</feature>
<protein>
    <recommendedName>
        <fullName evidence="4 12">GPI ethanolamine phosphate transferase 1</fullName>
        <ecNumber evidence="12">2.-.-.-</ecNumber>
    </recommendedName>
</protein>
<dbReference type="CDD" id="cd16020">
    <property type="entry name" value="GPI_EPT_1"/>
    <property type="match status" value="1"/>
</dbReference>
<evidence type="ECO:0000256" key="10">
    <source>
        <dbReference type="ARBA" id="ARBA00023136"/>
    </source>
</evidence>
<dbReference type="Proteomes" id="UP000801492">
    <property type="component" value="Unassembled WGS sequence"/>
</dbReference>
<feature type="transmembrane region" description="Helical" evidence="12">
    <location>
        <begin position="626"/>
        <end position="646"/>
    </location>
</feature>
<dbReference type="Gene3D" id="3.40.720.10">
    <property type="entry name" value="Alkaline Phosphatase, subunit A"/>
    <property type="match status" value="2"/>
</dbReference>
<accession>A0A8K0G3U2</accession>
<dbReference type="InterPro" id="IPR002591">
    <property type="entry name" value="Phosphodiest/P_Trfase"/>
</dbReference>
<feature type="transmembrane region" description="Helical" evidence="12">
    <location>
        <begin position="830"/>
        <end position="848"/>
    </location>
</feature>
<dbReference type="InterPro" id="IPR017852">
    <property type="entry name" value="GPI_EtnP_transferase_1_C"/>
</dbReference>
<dbReference type="InterPro" id="IPR007070">
    <property type="entry name" value="GPI_EtnP_transferase_1"/>
</dbReference>
<gene>
    <name evidence="14" type="ORF">ILUMI_21192</name>
</gene>
<dbReference type="AlphaFoldDB" id="A0A8K0G3U2"/>
<feature type="transmembrane region" description="Helical" evidence="12">
    <location>
        <begin position="7"/>
        <end position="31"/>
    </location>
</feature>
<dbReference type="EC" id="2.-.-.-" evidence="12"/>
<evidence type="ECO:0000256" key="8">
    <source>
        <dbReference type="ARBA" id="ARBA00022824"/>
    </source>
</evidence>
<dbReference type="Pfam" id="PF01663">
    <property type="entry name" value="Phosphodiest"/>
    <property type="match status" value="1"/>
</dbReference>
<evidence type="ECO:0000259" key="13">
    <source>
        <dbReference type="Pfam" id="PF04987"/>
    </source>
</evidence>
<dbReference type="PANTHER" id="PTHR12250">
    <property type="entry name" value="PHOSPHATIDYLINOSITOL GLYCAN, CLASS N"/>
    <property type="match status" value="1"/>
</dbReference>
<keyword evidence="6 12" id="KW-0808">Transferase</keyword>
<proteinExistence type="inferred from homology"/>
<dbReference type="GO" id="GO:0005789">
    <property type="term" value="C:endoplasmic reticulum membrane"/>
    <property type="evidence" value="ECO:0007669"/>
    <property type="project" value="UniProtKB-SubCell"/>
</dbReference>
<feature type="transmembrane region" description="Helical" evidence="12">
    <location>
        <begin position="860"/>
        <end position="884"/>
    </location>
</feature>
<keyword evidence="8 12" id="KW-0256">Endoplasmic reticulum</keyword>
<feature type="domain" description="GPI ethanolamine phosphate transferase 1 C-terminal" evidence="13">
    <location>
        <begin position="412"/>
        <end position="853"/>
    </location>
</feature>
<evidence type="ECO:0000256" key="2">
    <source>
        <dbReference type="ARBA" id="ARBA00004687"/>
    </source>
</evidence>
<comment type="subcellular location">
    <subcellularLocation>
        <location evidence="1 12">Endoplasmic reticulum membrane</location>
        <topology evidence="1 12">Multi-pass membrane protein</topology>
    </subcellularLocation>
</comment>
<feature type="transmembrane region" description="Helical" evidence="12">
    <location>
        <begin position="527"/>
        <end position="560"/>
    </location>
</feature>
<organism evidence="14 15">
    <name type="scientific">Ignelater luminosus</name>
    <name type="common">Cucubano</name>
    <name type="synonym">Pyrophorus luminosus</name>
    <dbReference type="NCBI Taxonomy" id="2038154"/>
    <lineage>
        <taxon>Eukaryota</taxon>
        <taxon>Metazoa</taxon>
        <taxon>Ecdysozoa</taxon>
        <taxon>Arthropoda</taxon>
        <taxon>Hexapoda</taxon>
        <taxon>Insecta</taxon>
        <taxon>Pterygota</taxon>
        <taxon>Neoptera</taxon>
        <taxon>Endopterygota</taxon>
        <taxon>Coleoptera</taxon>
        <taxon>Polyphaga</taxon>
        <taxon>Elateriformia</taxon>
        <taxon>Elateroidea</taxon>
        <taxon>Elateridae</taxon>
        <taxon>Agrypninae</taxon>
        <taxon>Pyrophorini</taxon>
        <taxon>Ignelater</taxon>
    </lineage>
</organism>
<keyword evidence="15" id="KW-1185">Reference proteome</keyword>
<feature type="transmembrane region" description="Helical" evidence="12">
    <location>
        <begin position="469"/>
        <end position="494"/>
    </location>
</feature>
<dbReference type="SUPFAM" id="SSF53649">
    <property type="entry name" value="Alkaline phosphatase-like"/>
    <property type="match status" value="1"/>
</dbReference>
<evidence type="ECO:0000256" key="12">
    <source>
        <dbReference type="RuleBase" id="RU367138"/>
    </source>
</evidence>
<name>A0A8K0G3U2_IGNLU</name>
<comment type="similarity">
    <text evidence="3 12">Belongs to the PIGG/PIGN/PIGO family. PIGN subfamily.</text>
</comment>
<comment type="caution">
    <text evidence="14">The sequence shown here is derived from an EMBL/GenBank/DDBJ whole genome shotgun (WGS) entry which is preliminary data.</text>
</comment>
<dbReference type="EMBL" id="VTPC01090044">
    <property type="protein sequence ID" value="KAF2884971.1"/>
    <property type="molecule type" value="Genomic_DNA"/>
</dbReference>
<reference evidence="14" key="1">
    <citation type="submission" date="2019-08" db="EMBL/GenBank/DDBJ databases">
        <title>The genome of the North American firefly Photinus pyralis.</title>
        <authorList>
            <consortium name="Photinus pyralis genome working group"/>
            <person name="Fallon T.R."/>
            <person name="Sander Lower S.E."/>
            <person name="Weng J.-K."/>
        </authorList>
    </citation>
    <scope>NUCLEOTIDE SEQUENCE</scope>
    <source>
        <strain evidence="14">TRF0915ILg1</strain>
        <tissue evidence="14">Whole body</tissue>
    </source>
</reference>
<keyword evidence="7 12" id="KW-0812">Transmembrane</keyword>
<evidence type="ECO:0000313" key="15">
    <source>
        <dbReference type="Proteomes" id="UP000801492"/>
    </source>
</evidence>
<evidence type="ECO:0000256" key="11">
    <source>
        <dbReference type="ARBA" id="ARBA00023180"/>
    </source>
</evidence>
<keyword evidence="5 12" id="KW-0337">GPI-anchor biosynthesis</keyword>
<evidence type="ECO:0000256" key="9">
    <source>
        <dbReference type="ARBA" id="ARBA00022989"/>
    </source>
</evidence>
<evidence type="ECO:0000313" key="14">
    <source>
        <dbReference type="EMBL" id="KAF2884971.1"/>
    </source>
</evidence>
<feature type="transmembrane region" description="Helical" evidence="12">
    <location>
        <begin position="597"/>
        <end position="614"/>
    </location>
</feature>
<evidence type="ECO:0000256" key="5">
    <source>
        <dbReference type="ARBA" id="ARBA00022502"/>
    </source>
</evidence>
<comment type="function">
    <text evidence="12">Ethanolamine phosphate transferase involved in glycosylphosphatidylinositol-anchor biosynthesis. Transfers ethanolamine phosphate to the first alpha-1,4-linked mannose of the glycosylphosphatidylinositol precursor of GPI-anchor.</text>
</comment>
<dbReference type="GO" id="GO:0051377">
    <property type="term" value="F:mannose-ethanolamine phosphotransferase activity"/>
    <property type="evidence" value="ECO:0007669"/>
    <property type="project" value="UniProtKB-UniRule"/>
</dbReference>
<dbReference type="InterPro" id="IPR037671">
    <property type="entry name" value="PIGN_N"/>
</dbReference>
<evidence type="ECO:0000256" key="7">
    <source>
        <dbReference type="ARBA" id="ARBA00022692"/>
    </source>
</evidence>
<dbReference type="UniPathway" id="UPA00196"/>
<comment type="pathway">
    <text evidence="2 12">Glycolipid biosynthesis; glycosylphosphatidylinositol-anchor biosynthesis.</text>
</comment>
<dbReference type="InterPro" id="IPR017850">
    <property type="entry name" value="Alkaline_phosphatase_core_sf"/>
</dbReference>
<sequence length="910" mass="104609">MGVPKRLWYFAIIGVCVHLLLLSAVFDIYFVSPIQHGMTPHKAKGQAPAKRVVLFIADGLRADSLYNSEMQLNAPYLYSIKENIGSWGISHTQVPTESRPGHIAILAGFNEDPSAITRGWQSNPVDFDSIINQSTNAWCWGSPDIVNMFNKDNLSHIHLYSYDAYMQDFSGKESPALLDKWVFDRVYEFVGQYKRACKEFCHNGNIMFLHLLGLDTAGHSIKPTSDKYIENIKIVDKGVQDTVNLIEKYFGDKKTTYIFTSDHGMTDWGSHGDGSLYETEVPFIAWGASIPRSKVQYDLHQADIASLISSLVGLNIPMNSIGIVPVSYLDISESQKAHIIHANVRQLSEQYIMKHRNLKENTIPLIFQPYPELPSESSFYEQLAILDGLVQAQQYQRAVILSYDLINLFRDGLKYYYNYYQRVLLIFVTVGFVGWIIYLFSSITELDTNSYANCQWRVSQYPHIPKKPFLLFGLILAVCLIPFVYTLPLLYYVYFYFPIFTWLTVVKNYRQVLTNSILLGMYSGKELMFIGAVYLMGIQLLILTFFKSYYLTFVFVYFSFHTLIKKSHEFSSLLWVLAQLLLGVCPLMLGMQIEFNVLTQTITCGLWLSYGLIISSKPSFKRDRRVFAYQFALLGIAFMNSIWVHLTITHGIGLLLINQLISWLLLAITFVFPMLISGKLENRVISAIVSLMTPYVLMAVGYESMFMFFFAQHMLNWLSVEHKEMKLKHPNDPALEHYLTTSYRNGYTDKGSVKRCYYLLTFIMLSYFGVGNTASMSSFDPMWVRCFVTVFSPFTMSGLILIKLVIPFLLVMCAFRGIMIITRSQIQNTFLIILLFCDLMVLQFLYFVKNEGSWLEIGVSLSRFIVVNVTTIMLLVLYQIAIILTSKDLRKHPFAKYLKKYFGIYTMNEF</sequence>
<feature type="transmembrane region" description="Helical" evidence="12">
    <location>
        <begin position="794"/>
        <end position="818"/>
    </location>
</feature>
<feature type="transmembrane region" description="Helical" evidence="12">
    <location>
        <begin position="652"/>
        <end position="673"/>
    </location>
</feature>
<keyword evidence="11" id="KW-0325">Glycoprotein</keyword>
<dbReference type="Pfam" id="PF04987">
    <property type="entry name" value="PigN"/>
    <property type="match status" value="1"/>
</dbReference>
<evidence type="ECO:0000256" key="4">
    <source>
        <dbReference type="ARBA" id="ARBA00020831"/>
    </source>
</evidence>
<dbReference type="OrthoDB" id="2748310at2759"/>
<dbReference type="PANTHER" id="PTHR12250:SF0">
    <property type="entry name" value="GPI ETHANOLAMINE PHOSPHATE TRANSFERASE 1"/>
    <property type="match status" value="1"/>
</dbReference>
<feature type="transmembrane region" description="Helical" evidence="12">
    <location>
        <begin position="572"/>
        <end position="591"/>
    </location>
</feature>